<organism evidence="7 8">
    <name type="scientific">Methanolobus zinderi</name>
    <dbReference type="NCBI Taxonomy" id="536044"/>
    <lineage>
        <taxon>Archaea</taxon>
        <taxon>Methanobacteriati</taxon>
        <taxon>Methanobacteriota</taxon>
        <taxon>Stenosarchaea group</taxon>
        <taxon>Methanomicrobia</taxon>
        <taxon>Methanosarcinales</taxon>
        <taxon>Methanosarcinaceae</taxon>
        <taxon>Methanolobus</taxon>
    </lineage>
</organism>
<dbReference type="RefSeq" id="WP_176965261.1">
    <property type="nucleotide sequence ID" value="NZ_CP058215.1"/>
</dbReference>
<dbReference type="GeneID" id="55821632"/>
<dbReference type="GO" id="GO:0003729">
    <property type="term" value="F:mRNA binding"/>
    <property type="evidence" value="ECO:0007669"/>
    <property type="project" value="InterPro"/>
</dbReference>
<dbReference type="GO" id="GO:0016787">
    <property type="term" value="F:hydrolase activity"/>
    <property type="evidence" value="ECO:0007669"/>
    <property type="project" value="UniProtKB-KW"/>
</dbReference>
<dbReference type="GO" id="GO:0004519">
    <property type="term" value="F:endonuclease activity"/>
    <property type="evidence" value="ECO:0007669"/>
    <property type="project" value="UniProtKB-KW"/>
</dbReference>
<keyword evidence="5" id="KW-0694">RNA-binding</keyword>
<dbReference type="EMBL" id="CP058215">
    <property type="protein sequence ID" value="QLC50205.1"/>
    <property type="molecule type" value="Genomic_DNA"/>
</dbReference>
<dbReference type="KEGG" id="mzi:HWN40_08115"/>
<evidence type="ECO:0000256" key="2">
    <source>
        <dbReference type="ARBA" id="ARBA00022722"/>
    </source>
</evidence>
<dbReference type="AlphaFoldDB" id="A0A7D5IPD1"/>
<dbReference type="PANTHER" id="PTHR34873:SF3">
    <property type="entry name" value="ADDICTION MODULE TOXIN, HICA FAMILY"/>
    <property type="match status" value="1"/>
</dbReference>
<evidence type="ECO:0000256" key="6">
    <source>
        <dbReference type="ARBA" id="ARBA00023016"/>
    </source>
</evidence>
<keyword evidence="3" id="KW-0255">Endonuclease</keyword>
<keyword evidence="2" id="KW-0540">Nuclease</keyword>
<evidence type="ECO:0000313" key="7">
    <source>
        <dbReference type="EMBL" id="QLC50205.1"/>
    </source>
</evidence>
<evidence type="ECO:0000256" key="5">
    <source>
        <dbReference type="ARBA" id="ARBA00022884"/>
    </source>
</evidence>
<dbReference type="Pfam" id="PF07927">
    <property type="entry name" value="HicA_toxin"/>
    <property type="match status" value="1"/>
</dbReference>
<dbReference type="InterPro" id="IPR038570">
    <property type="entry name" value="HicA_sf"/>
</dbReference>
<evidence type="ECO:0000256" key="4">
    <source>
        <dbReference type="ARBA" id="ARBA00022801"/>
    </source>
</evidence>
<accession>A0A7D5IPD1</accession>
<dbReference type="Gene3D" id="3.30.920.30">
    <property type="entry name" value="Hypothetical protein"/>
    <property type="match status" value="1"/>
</dbReference>
<keyword evidence="1" id="KW-1277">Toxin-antitoxin system</keyword>
<evidence type="ECO:0000256" key="3">
    <source>
        <dbReference type="ARBA" id="ARBA00022759"/>
    </source>
</evidence>
<dbReference type="Proteomes" id="UP000509594">
    <property type="component" value="Chromosome"/>
</dbReference>
<keyword evidence="8" id="KW-1185">Reference proteome</keyword>
<sequence length="80" mass="9328">MKEIKPLPAKKVVKALEKLGFEQVRQKGSHLFMRHPDGRVTVVPVHSQERIGKGLIKKIMKDTKITRDEWIELLKQLIIF</sequence>
<proteinExistence type="predicted"/>
<keyword evidence="6" id="KW-0346">Stress response</keyword>
<name>A0A7D5IPD1_9EURY</name>
<dbReference type="PANTHER" id="PTHR34873">
    <property type="entry name" value="SSR1766 PROTEIN"/>
    <property type="match status" value="1"/>
</dbReference>
<dbReference type="InterPro" id="IPR012933">
    <property type="entry name" value="HicA_mRNA_interferase"/>
</dbReference>
<evidence type="ECO:0000313" key="8">
    <source>
        <dbReference type="Proteomes" id="UP000509594"/>
    </source>
</evidence>
<dbReference type="SUPFAM" id="SSF54786">
    <property type="entry name" value="YcfA/nrd intein domain"/>
    <property type="match status" value="1"/>
</dbReference>
<evidence type="ECO:0000256" key="1">
    <source>
        <dbReference type="ARBA" id="ARBA00022649"/>
    </source>
</evidence>
<protein>
    <submittedName>
        <fullName evidence="7">Type II toxin-antitoxin system HicA family toxin</fullName>
    </submittedName>
</protein>
<reference evidence="7 8" key="1">
    <citation type="submission" date="2020-06" db="EMBL/GenBank/DDBJ databases">
        <title>Methanolobus halotolerans sp. nov., isolated from a saline lake Tus in Siberia.</title>
        <authorList>
            <person name="Shen Y."/>
            <person name="Chen S.-C."/>
            <person name="Lai M.-C."/>
            <person name="Huang H.-H."/>
            <person name="Chiu H.-H."/>
            <person name="Tang S.-L."/>
            <person name="Rogozin D.Y."/>
            <person name="Degermendzhy A.G."/>
        </authorList>
    </citation>
    <scope>NUCLEOTIDE SEQUENCE [LARGE SCALE GENOMIC DNA]</scope>
    <source>
        <strain evidence="7 8">DSM 21339</strain>
    </source>
</reference>
<keyword evidence="4" id="KW-0378">Hydrolase</keyword>
<dbReference type="OrthoDB" id="7619at2157"/>
<gene>
    <name evidence="7" type="ORF">HWN40_08115</name>
</gene>